<reference evidence="8 9" key="1">
    <citation type="journal article" date="2012" name="ISME J.">
        <title>Nitrification expanded: discovery, physiology and genomics of a nitrite-oxidizing bacterium from the phylum Chloroflexi.</title>
        <authorList>
            <person name="Sorokin D.Y."/>
            <person name="Lucker S."/>
            <person name="Vejmelkova D."/>
            <person name="Kostrikina N.A."/>
            <person name="Kleerebezem R."/>
            <person name="Rijpstra W.I."/>
            <person name="Damste J.S."/>
            <person name="Le Paslier D."/>
            <person name="Muyzer G."/>
            <person name="Wagner M."/>
            <person name="van Loosdrecht M.C."/>
            <person name="Daims H."/>
        </authorList>
    </citation>
    <scope>NUCLEOTIDE SEQUENCE [LARGE SCALE GENOMIC DNA]</scope>
    <source>
        <strain evidence="9">none</strain>
    </source>
</reference>
<evidence type="ECO:0000256" key="1">
    <source>
        <dbReference type="ARBA" id="ARBA00004141"/>
    </source>
</evidence>
<feature type="transmembrane region" description="Helical" evidence="7">
    <location>
        <begin position="53"/>
        <end position="86"/>
    </location>
</feature>
<dbReference type="Pfam" id="PF00950">
    <property type="entry name" value="ABC-3"/>
    <property type="match status" value="1"/>
</dbReference>
<comment type="subcellular location">
    <subcellularLocation>
        <location evidence="6">Cell membrane</location>
        <topology evidence="6">Multi-pass membrane protein</topology>
    </subcellularLocation>
    <subcellularLocation>
        <location evidence="1">Membrane</location>
        <topology evidence="1">Multi-pass membrane protein</topology>
    </subcellularLocation>
</comment>
<evidence type="ECO:0000256" key="6">
    <source>
        <dbReference type="RuleBase" id="RU003943"/>
    </source>
</evidence>
<accession>I4EJZ9</accession>
<feature type="transmembrane region" description="Helical" evidence="7">
    <location>
        <begin position="252"/>
        <end position="270"/>
    </location>
</feature>
<keyword evidence="9" id="KW-1185">Reference proteome</keyword>
<keyword evidence="5 7" id="KW-0472">Membrane</keyword>
<comment type="similarity">
    <text evidence="2 6">Belongs to the ABC-3 integral membrane protein family.</text>
</comment>
<keyword evidence="3 6" id="KW-0812">Transmembrane</keyword>
<evidence type="ECO:0000256" key="5">
    <source>
        <dbReference type="ARBA" id="ARBA00023136"/>
    </source>
</evidence>
<comment type="caution">
    <text evidence="8">The sequence shown here is derived from an EMBL/GenBank/DDBJ whole genome shotgun (WGS) entry which is preliminary data.</text>
</comment>
<proteinExistence type="inferred from homology"/>
<dbReference type="PANTHER" id="PTHR30477:SF13">
    <property type="entry name" value="IRON TRANSPORT SYSTEM MEMBRANE PROTEIN HI_0360-RELATED"/>
    <property type="match status" value="1"/>
</dbReference>
<keyword evidence="4 7" id="KW-1133">Transmembrane helix</keyword>
<feature type="transmembrane region" description="Helical" evidence="7">
    <location>
        <begin position="138"/>
        <end position="158"/>
    </location>
</feature>
<dbReference type="PANTHER" id="PTHR30477">
    <property type="entry name" value="ABC-TRANSPORTER METAL-BINDING PROTEIN"/>
    <property type="match status" value="1"/>
</dbReference>
<dbReference type="OrthoDB" id="9798540at2"/>
<organism evidence="8 9">
    <name type="scientific">Nitrolancea hollandica Lb</name>
    <dbReference type="NCBI Taxonomy" id="1129897"/>
    <lineage>
        <taxon>Bacteria</taxon>
        <taxon>Pseudomonadati</taxon>
        <taxon>Thermomicrobiota</taxon>
        <taxon>Thermomicrobia</taxon>
        <taxon>Sphaerobacterales</taxon>
        <taxon>Sphaerobacterineae</taxon>
        <taxon>Sphaerobacteraceae</taxon>
        <taxon>Nitrolancea</taxon>
    </lineage>
</organism>
<feature type="transmembrane region" description="Helical" evidence="7">
    <location>
        <begin position="98"/>
        <end position="117"/>
    </location>
</feature>
<dbReference type="SUPFAM" id="SSF81345">
    <property type="entry name" value="ABC transporter involved in vitamin B12 uptake, BtuC"/>
    <property type="match status" value="1"/>
</dbReference>
<dbReference type="GO" id="GO:0055085">
    <property type="term" value="P:transmembrane transport"/>
    <property type="evidence" value="ECO:0007669"/>
    <property type="project" value="InterPro"/>
</dbReference>
<dbReference type="GO" id="GO:0010043">
    <property type="term" value="P:response to zinc ion"/>
    <property type="evidence" value="ECO:0007669"/>
    <property type="project" value="TreeGrafter"/>
</dbReference>
<dbReference type="AlphaFoldDB" id="I4EJZ9"/>
<evidence type="ECO:0000256" key="4">
    <source>
        <dbReference type="ARBA" id="ARBA00022989"/>
    </source>
</evidence>
<evidence type="ECO:0000256" key="3">
    <source>
        <dbReference type="ARBA" id="ARBA00022692"/>
    </source>
</evidence>
<dbReference type="Proteomes" id="UP000004221">
    <property type="component" value="Unassembled WGS sequence"/>
</dbReference>
<dbReference type="EMBL" id="CAGS01000372">
    <property type="protein sequence ID" value="CCF85011.1"/>
    <property type="molecule type" value="Genomic_DNA"/>
</dbReference>
<protein>
    <submittedName>
        <fullName evidence="8">Manganese transport system membrane protein mntC</fullName>
    </submittedName>
</protein>
<evidence type="ECO:0000256" key="7">
    <source>
        <dbReference type="SAM" id="Phobius"/>
    </source>
</evidence>
<dbReference type="GO" id="GO:0071281">
    <property type="term" value="P:cellular response to iron ion"/>
    <property type="evidence" value="ECO:0007669"/>
    <property type="project" value="UniProtKB-ARBA"/>
</dbReference>
<dbReference type="InterPro" id="IPR037294">
    <property type="entry name" value="ABC_BtuC-like"/>
</dbReference>
<gene>
    <name evidence="8" type="primary">mntC</name>
    <name evidence="8" type="ORF">NITHO_4330006</name>
</gene>
<feature type="transmembrane region" description="Helical" evidence="7">
    <location>
        <begin position="20"/>
        <end position="46"/>
    </location>
</feature>
<dbReference type="RefSeq" id="WP_008479616.1">
    <property type="nucleotide sequence ID" value="NZ_CAGS01000372.1"/>
</dbReference>
<feature type="transmembrane region" description="Helical" evidence="7">
    <location>
        <begin position="226"/>
        <end position="246"/>
    </location>
</feature>
<dbReference type="FunFam" id="1.10.3470.10:FF:000003">
    <property type="entry name" value="Iron ABC transporter permease SitD"/>
    <property type="match status" value="1"/>
</dbReference>
<sequence>MPNVLSLLLEPLSYGFLLRGLVAATLIGVICAVIGTFVVLKGLAFIGDALAHIAFTGIVVAFLSGIAFYLGALVAAILAALGIGVVSRRSGISLDTSIGIFFSGIFALGIVLMSVGIKTYTVDLFSYLFGNVLGTRPGDLISIAGLGLLVLVTVLVLYKELLFTSFDPVAAEAAGLPSERLQMLLLILLSVTVVVSVQAVGVVLVVAMLVTPSATAYLLTNRFGRMMAYGAGFGALAAVVGIYLSYYLNVPSGGAIVLVATTLFLLTAALSPKRGGWRRLIGSPAS</sequence>
<keyword evidence="6" id="KW-0813">Transport</keyword>
<name>I4EJZ9_9BACT</name>
<dbReference type="Gene3D" id="1.10.3470.10">
    <property type="entry name" value="ABC transporter involved in vitamin B12 uptake, BtuC"/>
    <property type="match status" value="1"/>
</dbReference>
<dbReference type="GO" id="GO:0043190">
    <property type="term" value="C:ATP-binding cassette (ABC) transporter complex"/>
    <property type="evidence" value="ECO:0007669"/>
    <property type="project" value="InterPro"/>
</dbReference>
<feature type="transmembrane region" description="Helical" evidence="7">
    <location>
        <begin position="186"/>
        <end position="219"/>
    </location>
</feature>
<dbReference type="InterPro" id="IPR001626">
    <property type="entry name" value="ABC_TroCD"/>
</dbReference>
<evidence type="ECO:0000313" key="8">
    <source>
        <dbReference type="EMBL" id="CCF85011.1"/>
    </source>
</evidence>
<evidence type="ECO:0000313" key="9">
    <source>
        <dbReference type="Proteomes" id="UP000004221"/>
    </source>
</evidence>
<evidence type="ECO:0000256" key="2">
    <source>
        <dbReference type="ARBA" id="ARBA00008034"/>
    </source>
</evidence>